<name>U9SVW9_RHIID</name>
<reference evidence="1" key="1">
    <citation type="submission" date="2013-07" db="EMBL/GenBank/DDBJ databases">
        <title>The genome of an arbuscular mycorrhizal fungus provides insights into the evolution of the oldest plant symbiosis.</title>
        <authorList>
            <consortium name="DOE Joint Genome Institute"/>
            <person name="Tisserant E."/>
            <person name="Malbreil M."/>
            <person name="Kuo A."/>
            <person name="Kohler A."/>
            <person name="Symeonidi A."/>
            <person name="Balestrini R."/>
            <person name="Charron P."/>
            <person name="Duensing N."/>
            <person name="Frei-dit-Frey N."/>
            <person name="Gianinazzi-Pearson V."/>
            <person name="Gilbert B."/>
            <person name="Handa Y."/>
            <person name="Hijri M."/>
            <person name="Kaul R."/>
            <person name="Kawaguchi M."/>
            <person name="Krajinski F."/>
            <person name="Lammers P."/>
            <person name="Lapierre D."/>
            <person name="Masclaux F.G."/>
            <person name="Murat C."/>
            <person name="Morin E."/>
            <person name="Ndikumana S."/>
            <person name="Pagni M."/>
            <person name="Petitpierre D."/>
            <person name="Requena N."/>
            <person name="Rosikiewicz P."/>
            <person name="Riley R."/>
            <person name="Saito K."/>
            <person name="San Clemente H."/>
            <person name="Shapiro H."/>
            <person name="van Tuinen D."/>
            <person name="Becard G."/>
            <person name="Bonfante P."/>
            <person name="Paszkowski U."/>
            <person name="Shachar-Hill Y."/>
            <person name="Young J.P."/>
            <person name="Sanders I.R."/>
            <person name="Henrissat B."/>
            <person name="Rensing S.A."/>
            <person name="Grigoriev I.V."/>
            <person name="Corradi N."/>
            <person name="Roux C."/>
            <person name="Martin F."/>
        </authorList>
    </citation>
    <scope>NUCLEOTIDE SEQUENCE</scope>
    <source>
        <strain evidence="1">DAOM 197198</strain>
    </source>
</reference>
<evidence type="ECO:0000313" key="1">
    <source>
        <dbReference type="EMBL" id="ERZ98192.1"/>
    </source>
</evidence>
<dbReference type="AlphaFoldDB" id="U9SVW9"/>
<dbReference type="EMBL" id="KI298959">
    <property type="protein sequence ID" value="ERZ98192.1"/>
    <property type="molecule type" value="Genomic_DNA"/>
</dbReference>
<organism evidence="1">
    <name type="scientific">Rhizophagus irregularis (strain DAOM 181602 / DAOM 197198 / MUCL 43194)</name>
    <name type="common">Arbuscular mycorrhizal fungus</name>
    <name type="synonym">Glomus intraradices</name>
    <dbReference type="NCBI Taxonomy" id="747089"/>
    <lineage>
        <taxon>Eukaryota</taxon>
        <taxon>Fungi</taxon>
        <taxon>Fungi incertae sedis</taxon>
        <taxon>Mucoromycota</taxon>
        <taxon>Glomeromycotina</taxon>
        <taxon>Glomeromycetes</taxon>
        <taxon>Glomerales</taxon>
        <taxon>Glomeraceae</taxon>
        <taxon>Rhizophagus</taxon>
    </lineage>
</organism>
<gene>
    <name evidence="1" type="ORF">GLOINDRAFT_10778</name>
</gene>
<proteinExistence type="predicted"/>
<dbReference type="VEuPathDB" id="FungiDB:RhiirFUN_017122"/>
<protein>
    <submittedName>
        <fullName evidence="1">Uncharacterized protein</fullName>
    </submittedName>
</protein>
<accession>U9SVW9</accession>
<dbReference type="HOGENOM" id="CLU_2110267_0_0_1"/>
<sequence>MDLQIPWICIGIGIGILRHYFYHVLFDDPTRVVKYCSAHTPKSLKVMAQRMIISKAKISELHLHVPLLPLGMSMDYQTTTGLENNFSKRIICAMRASYIYTFRDRYFVRNIPHVY</sequence>